<feature type="region of interest" description="Disordered" evidence="7">
    <location>
        <begin position="126"/>
        <end position="148"/>
    </location>
</feature>
<dbReference type="GO" id="GO:0006412">
    <property type="term" value="P:translation"/>
    <property type="evidence" value="ECO:0007669"/>
    <property type="project" value="UniProtKB-UniRule"/>
</dbReference>
<dbReference type="PANTHER" id="PTHR11229:SF16">
    <property type="entry name" value="LARGE RIBOSOMAL SUBUNIT PROTEIN UL3C"/>
    <property type="match status" value="1"/>
</dbReference>
<organism evidence="8 9">
    <name type="scientific">Candidatus Portnoybacteria bacterium CG10_big_fil_rev_8_21_14_0_10_36_7</name>
    <dbReference type="NCBI Taxonomy" id="1974812"/>
    <lineage>
        <taxon>Bacteria</taxon>
        <taxon>Candidatus Portnoyibacteriota</taxon>
    </lineage>
</organism>
<keyword evidence="2" id="KW-0699">rRNA-binding</keyword>
<accession>A0A2M8KDE7</accession>
<dbReference type="GO" id="GO:0019843">
    <property type="term" value="F:rRNA binding"/>
    <property type="evidence" value="ECO:0007669"/>
    <property type="project" value="UniProtKB-KW"/>
</dbReference>
<dbReference type="NCBIfam" id="TIGR03625">
    <property type="entry name" value="L3_bact"/>
    <property type="match status" value="1"/>
</dbReference>
<dbReference type="Gene3D" id="3.30.160.810">
    <property type="match status" value="1"/>
</dbReference>
<dbReference type="GO" id="GO:0003735">
    <property type="term" value="F:structural constituent of ribosome"/>
    <property type="evidence" value="ECO:0007669"/>
    <property type="project" value="UniProtKB-UniRule"/>
</dbReference>
<keyword evidence="3" id="KW-0694">RNA-binding</keyword>
<dbReference type="PANTHER" id="PTHR11229">
    <property type="entry name" value="50S RIBOSOMAL PROTEIN L3"/>
    <property type="match status" value="1"/>
</dbReference>
<evidence type="ECO:0000256" key="1">
    <source>
        <dbReference type="ARBA" id="ARBA00006540"/>
    </source>
</evidence>
<dbReference type="Gene3D" id="2.40.30.10">
    <property type="entry name" value="Translation factors"/>
    <property type="match status" value="1"/>
</dbReference>
<keyword evidence="4 8" id="KW-0689">Ribosomal protein</keyword>
<dbReference type="InterPro" id="IPR000597">
    <property type="entry name" value="Ribosomal_uL3"/>
</dbReference>
<dbReference type="EMBL" id="PFDW01000069">
    <property type="protein sequence ID" value="PJE57941.1"/>
    <property type="molecule type" value="Genomic_DNA"/>
</dbReference>
<name>A0A2M8KDE7_9BACT</name>
<dbReference type="InterPro" id="IPR009000">
    <property type="entry name" value="Transl_B-barrel_sf"/>
</dbReference>
<keyword evidence="5" id="KW-0687">Ribonucleoprotein</keyword>
<evidence type="ECO:0000256" key="6">
    <source>
        <dbReference type="NCBIfam" id="TIGR03625"/>
    </source>
</evidence>
<dbReference type="AlphaFoldDB" id="A0A2M8KDE7"/>
<dbReference type="Proteomes" id="UP000231450">
    <property type="component" value="Unassembled WGS sequence"/>
</dbReference>
<evidence type="ECO:0000256" key="4">
    <source>
        <dbReference type="ARBA" id="ARBA00022980"/>
    </source>
</evidence>
<dbReference type="SUPFAM" id="SSF50447">
    <property type="entry name" value="Translation proteins"/>
    <property type="match status" value="1"/>
</dbReference>
<reference evidence="9" key="1">
    <citation type="submission" date="2017-09" db="EMBL/GenBank/DDBJ databases">
        <title>Depth-based differentiation of microbial function through sediment-hosted aquifers and enrichment of novel symbionts in the deep terrestrial subsurface.</title>
        <authorList>
            <person name="Probst A.J."/>
            <person name="Ladd B."/>
            <person name="Jarett J.K."/>
            <person name="Geller-Mcgrath D.E."/>
            <person name="Sieber C.M.K."/>
            <person name="Emerson J.B."/>
            <person name="Anantharaman K."/>
            <person name="Thomas B.C."/>
            <person name="Malmstrom R."/>
            <person name="Stieglmeier M."/>
            <person name="Klingl A."/>
            <person name="Woyke T."/>
            <person name="Ryan C.M."/>
            <person name="Banfield J.F."/>
        </authorList>
    </citation>
    <scope>NUCLEOTIDE SEQUENCE [LARGE SCALE GENOMIC DNA]</scope>
</reference>
<comment type="caution">
    <text evidence="8">The sequence shown here is derived from an EMBL/GenBank/DDBJ whole genome shotgun (WGS) entry which is preliminary data.</text>
</comment>
<sequence length="202" mass="21976">MKFIIGKKVGMTQIYEGDKIVPVTVVEAGPCLVSQIKSKDTDGYESWQLAFGKTKHIARPQKGHLKNLGDLAHMKEFRFKQSPPEKKLSIGDTIDASWFSEGEEVKVAGLSKGRGFMGVVKRHGFSGGPASHGQKHQHRAPGSIGGGFPERVTKGRRMAGRSGSEKNIIKSEIVKIDKDNNLIAFKGALPGRRGTILTIVSK</sequence>
<gene>
    <name evidence="8" type="ORF">COU81_03330</name>
</gene>
<dbReference type="Pfam" id="PF00297">
    <property type="entry name" value="Ribosomal_L3"/>
    <property type="match status" value="1"/>
</dbReference>
<protein>
    <recommendedName>
        <fullName evidence="6">50S ribosomal protein L3</fullName>
    </recommendedName>
</protein>
<evidence type="ECO:0000256" key="5">
    <source>
        <dbReference type="ARBA" id="ARBA00023274"/>
    </source>
</evidence>
<evidence type="ECO:0000256" key="2">
    <source>
        <dbReference type="ARBA" id="ARBA00022730"/>
    </source>
</evidence>
<comment type="similarity">
    <text evidence="1">Belongs to the universal ribosomal protein uL3 family.</text>
</comment>
<dbReference type="GO" id="GO:0022625">
    <property type="term" value="C:cytosolic large ribosomal subunit"/>
    <property type="evidence" value="ECO:0007669"/>
    <property type="project" value="TreeGrafter"/>
</dbReference>
<evidence type="ECO:0000256" key="7">
    <source>
        <dbReference type="SAM" id="MobiDB-lite"/>
    </source>
</evidence>
<evidence type="ECO:0000256" key="3">
    <source>
        <dbReference type="ARBA" id="ARBA00022884"/>
    </source>
</evidence>
<proteinExistence type="inferred from homology"/>
<evidence type="ECO:0000313" key="8">
    <source>
        <dbReference type="EMBL" id="PJE57941.1"/>
    </source>
</evidence>
<evidence type="ECO:0000313" key="9">
    <source>
        <dbReference type="Proteomes" id="UP000231450"/>
    </source>
</evidence>
<dbReference type="InterPro" id="IPR019927">
    <property type="entry name" value="Ribosomal_uL3_bac/org-type"/>
</dbReference>